<accession>A0A7X5XTI1</accession>
<reference evidence="1 2" key="1">
    <citation type="submission" date="2020-03" db="EMBL/GenBank/DDBJ databases">
        <title>Genomic Encyclopedia of Type Strains, Phase IV (KMG-IV): sequencing the most valuable type-strain genomes for metagenomic binning, comparative biology and taxonomic classification.</title>
        <authorList>
            <person name="Goeker M."/>
        </authorList>
    </citation>
    <scope>NUCLEOTIDE SEQUENCE [LARGE SCALE GENOMIC DNA]</scope>
    <source>
        <strain evidence="1 2">DSM 25229</strain>
    </source>
</reference>
<organism evidence="1 2">
    <name type="scientific">Sphingopyxis italica</name>
    <dbReference type="NCBI Taxonomy" id="1129133"/>
    <lineage>
        <taxon>Bacteria</taxon>
        <taxon>Pseudomonadati</taxon>
        <taxon>Pseudomonadota</taxon>
        <taxon>Alphaproteobacteria</taxon>
        <taxon>Sphingomonadales</taxon>
        <taxon>Sphingomonadaceae</taxon>
        <taxon>Sphingopyxis</taxon>
    </lineage>
</organism>
<keyword evidence="2" id="KW-1185">Reference proteome</keyword>
<evidence type="ECO:0000313" key="1">
    <source>
        <dbReference type="EMBL" id="NJB90716.1"/>
    </source>
</evidence>
<name>A0A7X5XTI1_9SPHN</name>
<evidence type="ECO:0000313" key="2">
    <source>
        <dbReference type="Proteomes" id="UP000535078"/>
    </source>
</evidence>
<gene>
    <name evidence="1" type="ORF">GGR90_002918</name>
</gene>
<proteinExistence type="predicted"/>
<comment type="caution">
    <text evidence="1">The sequence shown here is derived from an EMBL/GenBank/DDBJ whole genome shotgun (WGS) entry which is preliminary data.</text>
</comment>
<protein>
    <submittedName>
        <fullName evidence="1">Uncharacterized protein</fullName>
    </submittedName>
</protein>
<sequence>MMTIIVASILSLATLAFVTWRYFVVMKAQAVKNDRAYDEDGKFKLASEYHQSESATAAAERKREGRH</sequence>
<dbReference type="EMBL" id="JAATIT010000004">
    <property type="protein sequence ID" value="NJB90716.1"/>
    <property type="molecule type" value="Genomic_DNA"/>
</dbReference>
<dbReference type="AlphaFoldDB" id="A0A7X5XTI1"/>
<dbReference type="Proteomes" id="UP000535078">
    <property type="component" value="Unassembled WGS sequence"/>
</dbReference>